<reference evidence="14 15" key="1">
    <citation type="submission" date="2018-06" db="EMBL/GenBank/DDBJ databases">
        <title>Three novel Pseudomonas species isolated from symptomatic oak.</title>
        <authorList>
            <person name="Bueno-Gonzalez V."/>
            <person name="Brady C."/>
        </authorList>
    </citation>
    <scope>NUCLEOTIDE SEQUENCE [LARGE SCALE GENOMIC DNA]</scope>
    <source>
        <strain evidence="14 15">P9A</strain>
    </source>
</reference>
<dbReference type="PROSITE" id="PS50990">
    <property type="entry name" value="PEPTIDASE_C39"/>
    <property type="match status" value="1"/>
</dbReference>
<feature type="domain" description="ABC transporter" evidence="11">
    <location>
        <begin position="475"/>
        <end position="710"/>
    </location>
</feature>
<dbReference type="Pfam" id="PF00664">
    <property type="entry name" value="ABC_membrane"/>
    <property type="match status" value="1"/>
</dbReference>
<dbReference type="InterPro" id="IPR003593">
    <property type="entry name" value="AAA+_ATPase"/>
</dbReference>
<dbReference type="SMART" id="SM00382">
    <property type="entry name" value="AAA"/>
    <property type="match status" value="1"/>
</dbReference>
<dbReference type="PANTHER" id="PTHR43394:SF1">
    <property type="entry name" value="ATP-BINDING CASSETTE SUB-FAMILY B MEMBER 10, MITOCHONDRIAL"/>
    <property type="match status" value="1"/>
</dbReference>
<dbReference type="InterPro" id="IPR005074">
    <property type="entry name" value="Peptidase_C39"/>
</dbReference>
<keyword evidence="4 10" id="KW-0812">Transmembrane</keyword>
<evidence type="ECO:0000256" key="8">
    <source>
        <dbReference type="ARBA" id="ARBA00022989"/>
    </source>
</evidence>
<feature type="domain" description="Peptidase C39" evidence="13">
    <location>
        <begin position="2"/>
        <end position="125"/>
    </location>
</feature>
<gene>
    <name evidence="14" type="ORF">DNK06_22130</name>
</gene>
<feature type="transmembrane region" description="Helical" evidence="10">
    <location>
        <begin position="163"/>
        <end position="185"/>
    </location>
</feature>
<protein>
    <submittedName>
        <fullName evidence="14">Type I secretion system permease/ATPase</fullName>
    </submittedName>
</protein>
<dbReference type="EMBL" id="QJUI01000025">
    <property type="protein sequence ID" value="TBU72430.1"/>
    <property type="molecule type" value="Genomic_DNA"/>
</dbReference>
<dbReference type="Gene3D" id="3.40.50.300">
    <property type="entry name" value="P-loop containing nucleotide triphosphate hydrolases"/>
    <property type="match status" value="1"/>
</dbReference>
<feature type="transmembrane region" description="Helical" evidence="10">
    <location>
        <begin position="269"/>
        <end position="292"/>
    </location>
</feature>
<dbReference type="GO" id="GO:0015421">
    <property type="term" value="F:ABC-type oligopeptide transporter activity"/>
    <property type="evidence" value="ECO:0007669"/>
    <property type="project" value="TreeGrafter"/>
</dbReference>
<dbReference type="PANTHER" id="PTHR43394">
    <property type="entry name" value="ATP-DEPENDENT PERMEASE MDL1, MITOCHONDRIAL"/>
    <property type="match status" value="1"/>
</dbReference>
<dbReference type="InterPro" id="IPR036640">
    <property type="entry name" value="ABC1_TM_sf"/>
</dbReference>
<keyword evidence="3" id="KW-1003">Cell membrane</keyword>
<comment type="subcellular location">
    <subcellularLocation>
        <location evidence="1">Cell membrane</location>
        <topology evidence="1">Multi-pass membrane protein</topology>
    </subcellularLocation>
</comment>
<evidence type="ECO:0000256" key="10">
    <source>
        <dbReference type="SAM" id="Phobius"/>
    </source>
</evidence>
<dbReference type="SUPFAM" id="SSF52540">
    <property type="entry name" value="P-loop containing nucleoside triphosphate hydrolases"/>
    <property type="match status" value="1"/>
</dbReference>
<evidence type="ECO:0000256" key="7">
    <source>
        <dbReference type="ARBA" id="ARBA00022840"/>
    </source>
</evidence>
<dbReference type="InterPro" id="IPR003439">
    <property type="entry name" value="ABC_transporter-like_ATP-bd"/>
</dbReference>
<feature type="transmembrane region" description="Helical" evidence="10">
    <location>
        <begin position="197"/>
        <end position="217"/>
    </location>
</feature>
<dbReference type="Pfam" id="PF00005">
    <property type="entry name" value="ABC_tran"/>
    <property type="match status" value="1"/>
</dbReference>
<dbReference type="GO" id="GO:0005524">
    <property type="term" value="F:ATP binding"/>
    <property type="evidence" value="ECO:0007669"/>
    <property type="project" value="UniProtKB-KW"/>
</dbReference>
<keyword evidence="15" id="KW-1185">Reference proteome</keyword>
<comment type="caution">
    <text evidence="14">The sequence shown here is derived from an EMBL/GenBank/DDBJ whole genome shotgun (WGS) entry which is preliminary data.</text>
</comment>
<evidence type="ECO:0000313" key="15">
    <source>
        <dbReference type="Proteomes" id="UP000292302"/>
    </source>
</evidence>
<dbReference type="AlphaFoldDB" id="A0A4Q9QHH1"/>
<evidence type="ECO:0000256" key="1">
    <source>
        <dbReference type="ARBA" id="ARBA00004651"/>
    </source>
</evidence>
<dbReference type="InterPro" id="IPR017871">
    <property type="entry name" value="ABC_transporter-like_CS"/>
</dbReference>
<dbReference type="PROSITE" id="PS00211">
    <property type="entry name" value="ABC_TRANSPORTER_1"/>
    <property type="match status" value="1"/>
</dbReference>
<dbReference type="GO" id="GO:0006508">
    <property type="term" value="P:proteolysis"/>
    <property type="evidence" value="ECO:0007669"/>
    <property type="project" value="InterPro"/>
</dbReference>
<keyword evidence="2" id="KW-0813">Transport</keyword>
<dbReference type="OrthoDB" id="9787557at2"/>
<dbReference type="GO" id="GO:0005886">
    <property type="term" value="C:plasma membrane"/>
    <property type="evidence" value="ECO:0007669"/>
    <property type="project" value="UniProtKB-SubCell"/>
</dbReference>
<dbReference type="SUPFAM" id="SSF90123">
    <property type="entry name" value="ABC transporter transmembrane region"/>
    <property type="match status" value="1"/>
</dbReference>
<dbReference type="InterPro" id="IPR011527">
    <property type="entry name" value="ABC1_TM_dom"/>
</dbReference>
<organism evidence="14 15">
    <name type="scientific">Phytopseudomonas daroniae</name>
    <dbReference type="NCBI Taxonomy" id="2487519"/>
    <lineage>
        <taxon>Bacteria</taxon>
        <taxon>Pseudomonadati</taxon>
        <taxon>Pseudomonadota</taxon>
        <taxon>Gammaproteobacteria</taxon>
        <taxon>Pseudomonadales</taxon>
        <taxon>Pseudomonadaceae</taxon>
        <taxon>Phytopseudomonas</taxon>
    </lineage>
</organism>
<feature type="transmembrane region" description="Helical" evidence="10">
    <location>
        <begin position="382"/>
        <end position="406"/>
    </location>
</feature>
<evidence type="ECO:0000259" key="13">
    <source>
        <dbReference type="PROSITE" id="PS50990"/>
    </source>
</evidence>
<name>A0A4Q9QHH1_9GAMM</name>
<dbReference type="CDD" id="cd18587">
    <property type="entry name" value="ABC_6TM_LapB_like"/>
    <property type="match status" value="1"/>
</dbReference>
<dbReference type="FunFam" id="3.40.50.300:FF:000299">
    <property type="entry name" value="ABC transporter ATP-binding protein/permease"/>
    <property type="match status" value="1"/>
</dbReference>
<feature type="domain" description="ABC transmembrane type-1" evidence="12">
    <location>
        <begin position="163"/>
        <end position="441"/>
    </location>
</feature>
<accession>A0A4Q9QHH1</accession>
<feature type="transmembrane region" description="Helical" evidence="10">
    <location>
        <begin position="298"/>
        <end position="316"/>
    </location>
</feature>
<dbReference type="Gene3D" id="1.20.1560.10">
    <property type="entry name" value="ABC transporter type 1, transmembrane domain"/>
    <property type="match status" value="1"/>
</dbReference>
<evidence type="ECO:0000256" key="9">
    <source>
        <dbReference type="ARBA" id="ARBA00023136"/>
    </source>
</evidence>
<keyword evidence="8 10" id="KW-1133">Transmembrane helix</keyword>
<evidence type="ECO:0000256" key="6">
    <source>
        <dbReference type="ARBA" id="ARBA00022801"/>
    </source>
</evidence>
<dbReference type="InterPro" id="IPR027417">
    <property type="entry name" value="P-loop_NTPase"/>
</dbReference>
<evidence type="ECO:0000259" key="12">
    <source>
        <dbReference type="PROSITE" id="PS50929"/>
    </source>
</evidence>
<dbReference type="Gene3D" id="3.90.70.10">
    <property type="entry name" value="Cysteine proteinases"/>
    <property type="match status" value="1"/>
</dbReference>
<sequence>MDVLSDDPLSACLLWLADAHGMATSRDALVDGLPLVAGCLSPAHVARAAERVGMSASLARVVLGRITPTLLPCILLLDGNRACLLQSLDLQAGTAHVLLPELGMQGEELALEELAARYSGLAIYCRRAFSLNQAERGDKGDDPLREHWFWSAIKANRRVYRDVLAAAFCINLFALVMPLFVMNVYDRVVPNQATDTLWVLAIGALLVICADLVLRLLRSWFVELAAQRADILLSARIMERILGMRLEHSPQSVGSFASSVNAFESVRSFIGSMVIAALIDLPFFLLFILIIAIISLPMAVPVLVGALLVIGYALSVQGRLRKLSEISSQASAQRSSGLIESLGAAQTLKSFNATSRMQTRWEQATQFLSGCTGKQRLLGGSVGAGASWVQQVVAVSMLIVGVYLVIDGQMSQGALIAAYMLSSRAMAPVSQTASLLTQYHQAATALGSLEQIMDNEQERQPGKQLVSRPKLRGEIELRNLTFAYPGEQRPALDGVSLHIRAGERVGILGCVGSGKSTLEKLILGLYRPTAGSVLIDGLHLEQLDIAELRRNIGYIPQDIQLLSGSVYDNVTLGIDHPERERLHQAIHISGLKNLVGEHADGLAMPVGEGGRRLSGGQRQAVAVARAVMPDSSILLFDEPTSAMDSQLEAHVSQALSHFSQGRTLLLVTHRTSLLHMVERLVIVDAGRIIADGPKQSVLQALERGSIKRSAV</sequence>
<dbReference type="InterPro" id="IPR017750">
    <property type="entry name" value="ATPase_T1SS"/>
</dbReference>
<keyword evidence="9 10" id="KW-0472">Membrane</keyword>
<dbReference type="GO" id="GO:0016887">
    <property type="term" value="F:ATP hydrolysis activity"/>
    <property type="evidence" value="ECO:0007669"/>
    <property type="project" value="InterPro"/>
</dbReference>
<keyword evidence="6" id="KW-0378">Hydrolase</keyword>
<dbReference type="NCBIfam" id="TIGR03375">
    <property type="entry name" value="type_I_sec_LssB"/>
    <property type="match status" value="1"/>
</dbReference>
<proteinExistence type="predicted"/>
<evidence type="ECO:0000259" key="11">
    <source>
        <dbReference type="PROSITE" id="PS50893"/>
    </source>
</evidence>
<evidence type="ECO:0000256" key="5">
    <source>
        <dbReference type="ARBA" id="ARBA00022741"/>
    </source>
</evidence>
<dbReference type="PROSITE" id="PS50893">
    <property type="entry name" value="ABC_TRANSPORTER_2"/>
    <property type="match status" value="1"/>
</dbReference>
<dbReference type="Proteomes" id="UP000292302">
    <property type="component" value="Unassembled WGS sequence"/>
</dbReference>
<evidence type="ECO:0000256" key="2">
    <source>
        <dbReference type="ARBA" id="ARBA00022448"/>
    </source>
</evidence>
<evidence type="ECO:0000313" key="14">
    <source>
        <dbReference type="EMBL" id="TBU72430.1"/>
    </source>
</evidence>
<evidence type="ECO:0000256" key="3">
    <source>
        <dbReference type="ARBA" id="ARBA00022475"/>
    </source>
</evidence>
<keyword evidence="7" id="KW-0067">ATP-binding</keyword>
<keyword evidence="5" id="KW-0547">Nucleotide-binding</keyword>
<dbReference type="RefSeq" id="WP_131182153.1">
    <property type="nucleotide sequence ID" value="NZ_QJUI01000025.1"/>
</dbReference>
<evidence type="ECO:0000256" key="4">
    <source>
        <dbReference type="ARBA" id="ARBA00022692"/>
    </source>
</evidence>
<dbReference type="PROSITE" id="PS50929">
    <property type="entry name" value="ABC_TM1F"/>
    <property type="match status" value="1"/>
</dbReference>
<dbReference type="InterPro" id="IPR039421">
    <property type="entry name" value="Type_1_exporter"/>
</dbReference>
<dbReference type="GO" id="GO:0008233">
    <property type="term" value="F:peptidase activity"/>
    <property type="evidence" value="ECO:0007669"/>
    <property type="project" value="InterPro"/>
</dbReference>